<protein>
    <submittedName>
        <fullName evidence="1">Uncharacterized protein</fullName>
    </submittedName>
</protein>
<organism evidence="1">
    <name type="scientific">Arundo donax</name>
    <name type="common">Giant reed</name>
    <name type="synonym">Donax arundinaceus</name>
    <dbReference type="NCBI Taxonomy" id="35708"/>
    <lineage>
        <taxon>Eukaryota</taxon>
        <taxon>Viridiplantae</taxon>
        <taxon>Streptophyta</taxon>
        <taxon>Embryophyta</taxon>
        <taxon>Tracheophyta</taxon>
        <taxon>Spermatophyta</taxon>
        <taxon>Magnoliopsida</taxon>
        <taxon>Liliopsida</taxon>
        <taxon>Poales</taxon>
        <taxon>Poaceae</taxon>
        <taxon>PACMAD clade</taxon>
        <taxon>Arundinoideae</taxon>
        <taxon>Arundineae</taxon>
        <taxon>Arundo</taxon>
    </lineage>
</organism>
<dbReference type="EMBL" id="GBRH01266423">
    <property type="protein sequence ID" value="JAD31472.1"/>
    <property type="molecule type" value="Transcribed_RNA"/>
</dbReference>
<accession>A0A0A8Z9D8</accession>
<proteinExistence type="predicted"/>
<sequence length="54" mass="6398">MPRRSWVRSGLSALHCARERLASYNPFLRPHPVWELPALSVPFFIMHIYYVQNS</sequence>
<name>A0A0A8Z9D8_ARUDO</name>
<reference evidence="1" key="2">
    <citation type="journal article" date="2015" name="Data Brief">
        <title>Shoot transcriptome of the giant reed, Arundo donax.</title>
        <authorList>
            <person name="Barrero R.A."/>
            <person name="Guerrero F.D."/>
            <person name="Moolhuijzen P."/>
            <person name="Goolsby J.A."/>
            <person name="Tidwell J."/>
            <person name="Bellgard S.E."/>
            <person name="Bellgard M.I."/>
        </authorList>
    </citation>
    <scope>NUCLEOTIDE SEQUENCE</scope>
    <source>
        <tissue evidence="1">Shoot tissue taken approximately 20 cm above the soil surface</tissue>
    </source>
</reference>
<dbReference type="AlphaFoldDB" id="A0A0A8Z9D8"/>
<reference evidence="1" key="1">
    <citation type="submission" date="2014-09" db="EMBL/GenBank/DDBJ databases">
        <authorList>
            <person name="Magalhaes I.L.F."/>
            <person name="Oliveira U."/>
            <person name="Santos F.R."/>
            <person name="Vidigal T.H.D.A."/>
            <person name="Brescovit A.D."/>
            <person name="Santos A.J."/>
        </authorList>
    </citation>
    <scope>NUCLEOTIDE SEQUENCE</scope>
    <source>
        <tissue evidence="1">Shoot tissue taken approximately 20 cm above the soil surface</tissue>
    </source>
</reference>
<evidence type="ECO:0000313" key="1">
    <source>
        <dbReference type="EMBL" id="JAD31472.1"/>
    </source>
</evidence>